<dbReference type="InterPro" id="IPR058317">
    <property type="entry name" value="DUF8004"/>
</dbReference>
<proteinExistence type="predicted"/>
<dbReference type="Proteomes" id="UP000827724">
    <property type="component" value="Unassembled WGS sequence"/>
</dbReference>
<feature type="region of interest" description="Disordered" evidence="1">
    <location>
        <begin position="639"/>
        <end position="731"/>
    </location>
</feature>
<dbReference type="Pfam" id="PF26013">
    <property type="entry name" value="DUF8004"/>
    <property type="match status" value="1"/>
</dbReference>
<feature type="region of interest" description="Disordered" evidence="1">
    <location>
        <begin position="553"/>
        <end position="582"/>
    </location>
</feature>
<organism evidence="3 4">
    <name type="scientific">Trichoderma cornu-damae</name>
    <dbReference type="NCBI Taxonomy" id="654480"/>
    <lineage>
        <taxon>Eukaryota</taxon>
        <taxon>Fungi</taxon>
        <taxon>Dikarya</taxon>
        <taxon>Ascomycota</taxon>
        <taxon>Pezizomycotina</taxon>
        <taxon>Sordariomycetes</taxon>
        <taxon>Hypocreomycetidae</taxon>
        <taxon>Hypocreales</taxon>
        <taxon>Hypocreaceae</taxon>
        <taxon>Trichoderma</taxon>
    </lineage>
</organism>
<reference evidence="3" key="1">
    <citation type="submission" date="2021-08" db="EMBL/GenBank/DDBJ databases">
        <title>Chromosome-Level Trichoderma cornu-damae using Hi-C Data.</title>
        <authorList>
            <person name="Kim C.S."/>
        </authorList>
    </citation>
    <scope>NUCLEOTIDE SEQUENCE</scope>
    <source>
        <strain evidence="3">KA19-0412C</strain>
    </source>
</reference>
<comment type="caution">
    <text evidence="3">The sequence shown here is derived from an EMBL/GenBank/DDBJ whole genome shotgun (WGS) entry which is preliminary data.</text>
</comment>
<feature type="compositionally biased region" description="Low complexity" evidence="1">
    <location>
        <begin position="565"/>
        <end position="582"/>
    </location>
</feature>
<dbReference type="OrthoDB" id="4114825at2759"/>
<name>A0A9P8QK64_9HYPO</name>
<evidence type="ECO:0000313" key="4">
    <source>
        <dbReference type="Proteomes" id="UP000827724"/>
    </source>
</evidence>
<evidence type="ECO:0000259" key="2">
    <source>
        <dbReference type="Pfam" id="PF26013"/>
    </source>
</evidence>
<feature type="domain" description="DUF8004" evidence="2">
    <location>
        <begin position="180"/>
        <end position="270"/>
    </location>
</feature>
<protein>
    <recommendedName>
        <fullName evidence="2">DUF8004 domain-containing protein</fullName>
    </recommendedName>
</protein>
<feature type="compositionally biased region" description="Low complexity" evidence="1">
    <location>
        <begin position="652"/>
        <end position="709"/>
    </location>
</feature>
<gene>
    <name evidence="3" type="ORF">Trco_006033</name>
</gene>
<dbReference type="PANTHER" id="PTHR39601">
    <property type="entry name" value="CHORIOGENIN HMINOR"/>
    <property type="match status" value="1"/>
</dbReference>
<evidence type="ECO:0000313" key="3">
    <source>
        <dbReference type="EMBL" id="KAH6606880.1"/>
    </source>
</evidence>
<feature type="compositionally biased region" description="Polar residues" evidence="1">
    <location>
        <begin position="555"/>
        <end position="564"/>
    </location>
</feature>
<dbReference type="AlphaFoldDB" id="A0A9P8QK64"/>
<accession>A0A9P8QK64</accession>
<keyword evidence="4" id="KW-1185">Reference proteome</keyword>
<sequence>MAGLRARSNSVRRARGLSIGEDGKLVPLKRWDGASRTCRDWDGLRRDPEIWERNGNCLVHLYAKGDSKRGPSFKLPFASLLRAGCLPLVQEFLVLEGLAARTAQEIERWDQLHPRSTAELYIPAPPRATEKQAQHHHLAIRNLLAWVLGRPMVGAHLGGALVALLRSMREFRSAPRSNVDDLLSYMRQARYLDMAGNPVHATAALHLAETFQLADLYKRAFAHCVGMHDRLFYVAEYQIVGTASRSLVRRARLEMNMMLQHTSNRLRSFLDQDLSETNLGIPAGTRAHLERFRSFLLSFYSAKLGYYPPRTFSAGLLGAMAEDFDALYELLVDGSYTGSDVIPSAAVGGICTEQLVQTFDENNGFEPLRHPLPQLPQLESSSDGLRRLAKLPFVDKVAAGQRHVTVAALVTASNWTEKCFNNDLVQAYRRFEEDAILSPSKADRGEKVSLLEARKVRWVMIYAVHQVLRRATRKPAEVQGDDASYHLAVSMDGAPPWSSGFRETKKPPRIQTEAAGAADEPAAAKRSVKIQESAAGKIEIKPDIDYFALTHKSRNPSSSTLSDNLSPTTLSRSSSFSISSLRRNSAIRRSLRRFRGSSAPGSQPSAATPPAKPLYHEIVVQGYGNGTQAVTVEPEDEGLTMKGATGGLAGRSDSTASSQSNSSSSTAASSVPESTSSTIDTLSTSGLSSPATPTTTTITTTTTAEAASEPEPPSTPACWGPRDRAPASRMALPRSASVSAISGRLESLAAGLHSYTGALDRREDVKRKRRSLEPPRSTPAPAALQRRYTMLGDLRRRNFGFEAKPISVRLRENSITEEASQSQP</sequence>
<evidence type="ECO:0000256" key="1">
    <source>
        <dbReference type="SAM" id="MobiDB-lite"/>
    </source>
</evidence>
<dbReference type="PANTHER" id="PTHR39601:SF1">
    <property type="entry name" value="CHORIOGENIN HMINOR"/>
    <property type="match status" value="1"/>
</dbReference>
<feature type="region of interest" description="Disordered" evidence="1">
    <location>
        <begin position="763"/>
        <end position="786"/>
    </location>
</feature>
<dbReference type="EMBL" id="JAIWOZ010000004">
    <property type="protein sequence ID" value="KAH6606880.1"/>
    <property type="molecule type" value="Genomic_DNA"/>
</dbReference>